<reference evidence="8" key="1">
    <citation type="journal article" date="2010" name="Stand. Genomic Sci.">
        <title>Complete genome sequence of Syntrophothermus lipocalidus type strain (TGB-C1T).</title>
        <authorList>
            <consortium name="US DOE Joint Genome Institute (JGI-PGF)"/>
            <person name="Djao O."/>
            <person name="Zhang X."/>
            <person name="Lucas S."/>
            <person name="Lapidus A."/>
            <person name="Glavina Del Rio T."/>
            <person name="Nolan M."/>
            <person name="Tice H."/>
            <person name="Cheng J."/>
            <person name="Han C."/>
            <person name="Tapia R."/>
            <person name="Goodwin L."/>
            <person name="Pitluck S."/>
            <person name="Liolios K."/>
            <person name="Ivanova N."/>
            <person name="Mavromatis K."/>
            <person name="Mikhailova N."/>
            <person name="Ovchinnikova G."/>
            <person name="Pati A."/>
            <person name="Brambilla E."/>
            <person name="Chen A."/>
            <person name="Palaniappan K."/>
            <person name="Land M."/>
            <person name="Hauser L."/>
            <person name="Chang Y."/>
            <person name="Jeffries C."/>
            <person name="Rohde M."/>
            <person name="Sikorski J."/>
            <person name="Spring S."/>
            <person name="Goker M."/>
            <person name="Detter J."/>
            <person name="Woyke T."/>
            <person name="Bristow J."/>
            <person name="Eisen J."/>
            <person name="Markowitz V."/>
            <person name="Hugenholtz P."/>
            <person name="Kyrpides N."/>
            <person name="Klenk H."/>
        </authorList>
    </citation>
    <scope>NUCLEOTIDE SEQUENCE [LARGE SCALE GENOMIC DNA]</scope>
    <source>
        <strain evidence="8">DSM 12680 / TGB-C1</strain>
    </source>
</reference>
<dbReference type="InterPro" id="IPR018365">
    <property type="entry name" value="Cell_cycle_FtsW-rel_CS"/>
</dbReference>
<evidence type="ECO:0000313" key="7">
    <source>
        <dbReference type="EMBL" id="ADI01478.1"/>
    </source>
</evidence>
<keyword evidence="4 6" id="KW-1133">Transmembrane helix</keyword>
<dbReference type="GO" id="GO:0015648">
    <property type="term" value="F:lipid-linked peptidoglycan transporter activity"/>
    <property type="evidence" value="ECO:0007669"/>
    <property type="project" value="TreeGrafter"/>
</dbReference>
<keyword evidence="5 6" id="KW-0472">Membrane</keyword>
<dbReference type="Pfam" id="PF01098">
    <property type="entry name" value="FTSW_RODA_SPOVE"/>
    <property type="match status" value="1"/>
</dbReference>
<dbReference type="GO" id="GO:0051301">
    <property type="term" value="P:cell division"/>
    <property type="evidence" value="ECO:0007669"/>
    <property type="project" value="InterPro"/>
</dbReference>
<comment type="similarity">
    <text evidence="6">Belongs to the SEDS family. MrdB/RodA subfamily.</text>
</comment>
<feature type="transmembrane region" description="Helical" evidence="6">
    <location>
        <begin position="139"/>
        <end position="155"/>
    </location>
</feature>
<dbReference type="eggNOG" id="COG0772">
    <property type="taxonomic scope" value="Bacteria"/>
</dbReference>
<evidence type="ECO:0000256" key="1">
    <source>
        <dbReference type="ARBA" id="ARBA00004141"/>
    </source>
</evidence>
<keyword evidence="6" id="KW-0808">Transferase</keyword>
<accession>D7CL93</accession>
<keyword evidence="6" id="KW-1003">Cell membrane</keyword>
<dbReference type="UniPathway" id="UPA00219"/>
<comment type="subcellular location">
    <subcellularLocation>
        <location evidence="6">Cell membrane</location>
        <topology evidence="6">Multi-pass membrane protein</topology>
    </subcellularLocation>
    <subcellularLocation>
        <location evidence="1">Membrane</location>
        <topology evidence="1">Multi-pass membrane protein</topology>
    </subcellularLocation>
</comment>
<dbReference type="GO" id="GO:0005886">
    <property type="term" value="C:plasma membrane"/>
    <property type="evidence" value="ECO:0007669"/>
    <property type="project" value="UniProtKB-SubCell"/>
</dbReference>
<dbReference type="InterPro" id="IPR001182">
    <property type="entry name" value="FtsW/RodA"/>
</dbReference>
<feature type="transmembrane region" description="Helical" evidence="6">
    <location>
        <begin position="44"/>
        <end position="62"/>
    </location>
</feature>
<keyword evidence="3 6" id="KW-0133">Cell shape</keyword>
<keyword evidence="2 6" id="KW-0812">Transmembrane</keyword>
<feature type="transmembrane region" description="Helical" evidence="6">
    <location>
        <begin position="186"/>
        <end position="208"/>
    </location>
</feature>
<dbReference type="PROSITE" id="PS00428">
    <property type="entry name" value="FTSW_RODA_SPOVE"/>
    <property type="match status" value="1"/>
</dbReference>
<gene>
    <name evidence="6" type="primary">rodA</name>
    <name evidence="7" type="ordered locus">Slip_0697</name>
</gene>
<dbReference type="Proteomes" id="UP000000378">
    <property type="component" value="Chromosome"/>
</dbReference>
<dbReference type="GO" id="GO:0008360">
    <property type="term" value="P:regulation of cell shape"/>
    <property type="evidence" value="ECO:0007669"/>
    <property type="project" value="UniProtKB-KW"/>
</dbReference>
<evidence type="ECO:0000256" key="3">
    <source>
        <dbReference type="ARBA" id="ARBA00022960"/>
    </source>
</evidence>
<keyword evidence="6" id="KW-0328">Glycosyltransferase</keyword>
<dbReference type="KEGG" id="slp:Slip_0697"/>
<dbReference type="RefSeq" id="WP_013174880.1">
    <property type="nucleotide sequence ID" value="NC_014220.1"/>
</dbReference>
<keyword evidence="8" id="KW-1185">Reference proteome</keyword>
<feature type="transmembrane region" description="Helical" evidence="6">
    <location>
        <begin position="111"/>
        <end position="127"/>
    </location>
</feature>
<dbReference type="GO" id="GO:0008955">
    <property type="term" value="F:peptidoglycan glycosyltransferase activity"/>
    <property type="evidence" value="ECO:0007669"/>
    <property type="project" value="UniProtKB-UniRule"/>
</dbReference>
<feature type="transmembrane region" description="Helical" evidence="6">
    <location>
        <begin position="349"/>
        <end position="371"/>
    </location>
</feature>
<evidence type="ECO:0000256" key="2">
    <source>
        <dbReference type="ARBA" id="ARBA00022692"/>
    </source>
</evidence>
<reference evidence="7 8" key="2">
    <citation type="journal article" date="2010" name="Stand. Genomic Sci.">
        <title>Complete genome sequence of Syntrophothermus lipocalidus type strain (TGB-C1).</title>
        <authorList>
            <person name="Djao O.D."/>
            <person name="Zhang X."/>
            <person name="Lucas S."/>
            <person name="Lapidus A."/>
            <person name="Del Rio T.G."/>
            <person name="Nolan M."/>
            <person name="Tice H."/>
            <person name="Cheng J.F."/>
            <person name="Han C."/>
            <person name="Tapia R."/>
            <person name="Goodwin L."/>
            <person name="Pitluck S."/>
            <person name="Liolios K."/>
            <person name="Ivanova N."/>
            <person name="Mavromatis K."/>
            <person name="Mikhailova N."/>
            <person name="Ovchinnikova G."/>
            <person name="Pati A."/>
            <person name="Brambilla E."/>
            <person name="Chen A."/>
            <person name="Palaniappan K."/>
            <person name="Land M."/>
            <person name="Hauser L."/>
            <person name="Chang Y.J."/>
            <person name="Jeffries C.D."/>
            <person name="Rohde M."/>
            <person name="Sikorski J."/>
            <person name="Spring S."/>
            <person name="Goker M."/>
            <person name="Detter J.C."/>
            <person name="Woyke T."/>
            <person name="Bristow J."/>
            <person name="Eisen J.A."/>
            <person name="Markowitz V."/>
            <person name="Hugenholtz P."/>
            <person name="Kyrpides N.C."/>
            <person name="Klenk H.P."/>
        </authorList>
    </citation>
    <scope>NUCLEOTIDE SEQUENCE [LARGE SCALE GENOMIC DNA]</scope>
    <source>
        <strain evidence="8">DSM 12680 / TGB-C1</strain>
    </source>
</reference>
<sequence>MELTKVYRAIDKPFLVSLLAILLMGIIALTSANATISGDPLSYVKRQLLAIALGFFILLLMVRVDYSQLSKYDRIVYILTLVLLVAVLVFGKEVRGTQGWIGVGSFRLQPAEIAKILIIVGFASFLEKRQGSLETLKDLVPCFLYVLVPFGLILLQPDVGTGLVVLAVMLGMMFVAGANPKLLIKIILAGIGLVGIALFLHFQFGMWLPLKDYQLLRLTVFLNPYNDGQGGRGVGWNTIQSLVAIGSGGFFGKGLFHGTQVQYSFLPERHTDFIYAVIGEEMGFLGASFLIALYGVLIYRAVQIAYSSKDLYGTLLVIGIASMWLFHVFENIGMSIGMMPVTGIPLPFVSYGGSAMLANFMGVALVLSVNLKGNRAMF</sequence>
<feature type="transmembrane region" description="Helical" evidence="6">
    <location>
        <begin position="311"/>
        <end position="329"/>
    </location>
</feature>
<comment type="pathway">
    <text evidence="6">Cell wall biogenesis; peptidoglycan biosynthesis.</text>
</comment>
<dbReference type="InterPro" id="IPR011923">
    <property type="entry name" value="RodA/MrdB"/>
</dbReference>
<protein>
    <recommendedName>
        <fullName evidence="6">Peptidoglycan glycosyltransferase RodA</fullName>
        <shortName evidence="6">PGT</shortName>
        <ecNumber evidence="6">2.4.99.28</ecNumber>
    </recommendedName>
    <alternativeName>
        <fullName evidence="6">Cell elongation protein RodA</fullName>
    </alternativeName>
    <alternativeName>
        <fullName evidence="6">Cell wall polymerase</fullName>
    </alternativeName>
    <alternativeName>
        <fullName evidence="6">Peptidoglycan polymerase</fullName>
        <shortName evidence="6">PG polymerase</shortName>
    </alternativeName>
</protein>
<comment type="function">
    <text evidence="6">Peptidoglycan polymerase that is essential for cell wall elongation.</text>
</comment>
<keyword evidence="6" id="KW-0573">Peptidoglycan synthesis</keyword>
<organism evidence="7 8">
    <name type="scientific">Syntrophothermus lipocalidus (strain DSM 12680 / TGB-C1)</name>
    <dbReference type="NCBI Taxonomy" id="643648"/>
    <lineage>
        <taxon>Bacteria</taxon>
        <taxon>Bacillati</taxon>
        <taxon>Bacillota</taxon>
        <taxon>Clostridia</taxon>
        <taxon>Eubacteriales</taxon>
        <taxon>Syntrophomonadaceae</taxon>
        <taxon>Syntrophothermus</taxon>
    </lineage>
</organism>
<feature type="transmembrane region" description="Helical" evidence="6">
    <location>
        <begin position="161"/>
        <end position="179"/>
    </location>
</feature>
<dbReference type="GO" id="GO:0071555">
    <property type="term" value="P:cell wall organization"/>
    <property type="evidence" value="ECO:0007669"/>
    <property type="project" value="UniProtKB-KW"/>
</dbReference>
<dbReference type="AlphaFoldDB" id="D7CL93"/>
<evidence type="ECO:0000256" key="6">
    <source>
        <dbReference type="HAMAP-Rule" id="MF_02079"/>
    </source>
</evidence>
<dbReference type="HAMAP" id="MF_02079">
    <property type="entry name" value="PGT_RodA"/>
    <property type="match status" value="1"/>
</dbReference>
<feature type="transmembrane region" description="Helical" evidence="6">
    <location>
        <begin position="273"/>
        <end position="299"/>
    </location>
</feature>
<dbReference type="GO" id="GO:0032153">
    <property type="term" value="C:cell division site"/>
    <property type="evidence" value="ECO:0007669"/>
    <property type="project" value="TreeGrafter"/>
</dbReference>
<dbReference type="EC" id="2.4.99.28" evidence="6"/>
<evidence type="ECO:0000256" key="4">
    <source>
        <dbReference type="ARBA" id="ARBA00022989"/>
    </source>
</evidence>
<feature type="transmembrane region" description="Helical" evidence="6">
    <location>
        <begin position="74"/>
        <end position="91"/>
    </location>
</feature>
<comment type="catalytic activity">
    <reaction evidence="6">
        <text>[GlcNAc-(1-&gt;4)-Mur2Ac(oyl-L-Ala-gamma-D-Glu-L-Lys-D-Ala-D-Ala)](n)-di-trans,octa-cis-undecaprenyl diphosphate + beta-D-GlcNAc-(1-&gt;4)-Mur2Ac(oyl-L-Ala-gamma-D-Glu-L-Lys-D-Ala-D-Ala)-di-trans,octa-cis-undecaprenyl diphosphate = [GlcNAc-(1-&gt;4)-Mur2Ac(oyl-L-Ala-gamma-D-Glu-L-Lys-D-Ala-D-Ala)](n+1)-di-trans,octa-cis-undecaprenyl diphosphate + di-trans,octa-cis-undecaprenyl diphosphate + H(+)</text>
        <dbReference type="Rhea" id="RHEA:23708"/>
        <dbReference type="Rhea" id="RHEA-COMP:9602"/>
        <dbReference type="Rhea" id="RHEA-COMP:9603"/>
        <dbReference type="ChEBI" id="CHEBI:15378"/>
        <dbReference type="ChEBI" id="CHEBI:58405"/>
        <dbReference type="ChEBI" id="CHEBI:60033"/>
        <dbReference type="ChEBI" id="CHEBI:78435"/>
        <dbReference type="EC" id="2.4.99.28"/>
    </reaction>
</comment>
<dbReference type="HOGENOM" id="CLU_029243_2_0_9"/>
<keyword evidence="6" id="KW-0961">Cell wall biogenesis/degradation</keyword>
<dbReference type="EMBL" id="CP002048">
    <property type="protein sequence ID" value="ADI01478.1"/>
    <property type="molecule type" value="Genomic_DNA"/>
</dbReference>
<name>D7CL93_SYNLT</name>
<dbReference type="PANTHER" id="PTHR30474">
    <property type="entry name" value="CELL CYCLE PROTEIN"/>
    <property type="match status" value="1"/>
</dbReference>
<dbReference type="NCBIfam" id="TIGR02210">
    <property type="entry name" value="rodA_shape"/>
    <property type="match status" value="1"/>
</dbReference>
<evidence type="ECO:0000313" key="8">
    <source>
        <dbReference type="Proteomes" id="UP000000378"/>
    </source>
</evidence>
<dbReference type="STRING" id="643648.Slip_0697"/>
<dbReference type="GO" id="GO:0009252">
    <property type="term" value="P:peptidoglycan biosynthetic process"/>
    <property type="evidence" value="ECO:0007669"/>
    <property type="project" value="UniProtKB-UniRule"/>
</dbReference>
<dbReference type="OrthoDB" id="9812661at2"/>
<evidence type="ECO:0000256" key="5">
    <source>
        <dbReference type="ARBA" id="ARBA00023136"/>
    </source>
</evidence>
<proteinExistence type="inferred from homology"/>